<sequence>MHHHWRTLAGTLVLALCAAAGPAHAQADNWPARPIKLVVPFPPGGASDAAGRIYAQYLTDKLGQPVVVENRAGAGGEIGADHVAKSDPDGYTLLLGALGSHSIHAALGESPYDLGKAFVGVSMASTVPMVVAVNSKVPVKSVHELVALAKQKPGQLTFGSAGPGTPQQMAVELFKADTHTNLMHVPYKGSGPSVAALLGGQVDLVFETLPALQGNINGGRIRVLAVTSAKRSPSMPDLPTLQEEGVRGYDVTNAYAVLAPARTPQPVVDKLAAAMKAVGAMPEVQQKFRQQGAEAVTTTPDETTRMLQAELKKWTAVVQAAGGREIAKK</sequence>
<reference evidence="5 6" key="1">
    <citation type="submission" date="2016-06" db="EMBL/GenBank/DDBJ databases">
        <title>Complete genome sequences of Bordetella bronchialis and Bordetella flabilis.</title>
        <authorList>
            <person name="LiPuma J.J."/>
            <person name="Spilker T."/>
        </authorList>
    </citation>
    <scope>NUCLEOTIDE SEQUENCE [LARGE SCALE GENOMIC DNA]</scope>
    <source>
        <strain evidence="4 6">AU17976</strain>
        <strain evidence="3 5">AU3182</strain>
    </source>
</reference>
<dbReference type="PANTHER" id="PTHR42928:SF5">
    <property type="entry name" value="BLR1237 PROTEIN"/>
    <property type="match status" value="1"/>
</dbReference>
<feature type="signal peptide" evidence="2">
    <location>
        <begin position="1"/>
        <end position="25"/>
    </location>
</feature>
<evidence type="ECO:0000313" key="5">
    <source>
        <dbReference type="Proteomes" id="UP000091897"/>
    </source>
</evidence>
<dbReference type="Gene3D" id="3.40.190.10">
    <property type="entry name" value="Periplasmic binding protein-like II"/>
    <property type="match status" value="1"/>
</dbReference>
<protein>
    <submittedName>
        <fullName evidence="4">MFS transporter</fullName>
    </submittedName>
</protein>
<keyword evidence="5" id="KW-1185">Reference proteome</keyword>
<dbReference type="PIRSF" id="PIRSF017082">
    <property type="entry name" value="YflP"/>
    <property type="match status" value="1"/>
</dbReference>
<keyword evidence="2" id="KW-0732">Signal</keyword>
<evidence type="ECO:0000313" key="6">
    <source>
        <dbReference type="Proteomes" id="UP000092213"/>
    </source>
</evidence>
<dbReference type="Proteomes" id="UP000092213">
    <property type="component" value="Chromosome"/>
</dbReference>
<evidence type="ECO:0000256" key="1">
    <source>
        <dbReference type="ARBA" id="ARBA00006987"/>
    </source>
</evidence>
<dbReference type="Pfam" id="PF03401">
    <property type="entry name" value="TctC"/>
    <property type="match status" value="1"/>
</dbReference>
<gene>
    <name evidence="3" type="ORF">BAU06_12240</name>
    <name evidence="4" type="ORF">BAU08_12430</name>
</gene>
<dbReference type="EMBL" id="CP016171">
    <property type="protein sequence ID" value="ANN72031.1"/>
    <property type="molecule type" value="Genomic_DNA"/>
</dbReference>
<organism evidence="4 6">
    <name type="scientific">Bordetella bronchialis</name>
    <dbReference type="NCBI Taxonomy" id="463025"/>
    <lineage>
        <taxon>Bacteria</taxon>
        <taxon>Pseudomonadati</taxon>
        <taxon>Pseudomonadota</taxon>
        <taxon>Betaproteobacteria</taxon>
        <taxon>Burkholderiales</taxon>
        <taxon>Alcaligenaceae</taxon>
        <taxon>Bordetella</taxon>
    </lineage>
</organism>
<evidence type="ECO:0000313" key="4">
    <source>
        <dbReference type="EMBL" id="ANN72031.1"/>
    </source>
</evidence>
<proteinExistence type="inferred from homology"/>
<name>A0A193FID9_9BORD</name>
<dbReference type="Gene3D" id="3.40.190.150">
    <property type="entry name" value="Bordetella uptake gene, domain 1"/>
    <property type="match status" value="1"/>
</dbReference>
<dbReference type="RefSeq" id="WP_066349420.1">
    <property type="nucleotide sequence ID" value="NZ_CBCSFJ010000023.1"/>
</dbReference>
<evidence type="ECO:0000256" key="2">
    <source>
        <dbReference type="SAM" id="SignalP"/>
    </source>
</evidence>
<dbReference type="PANTHER" id="PTHR42928">
    <property type="entry name" value="TRICARBOXYLATE-BINDING PROTEIN"/>
    <property type="match status" value="1"/>
</dbReference>
<dbReference type="SUPFAM" id="SSF53850">
    <property type="entry name" value="Periplasmic binding protein-like II"/>
    <property type="match status" value="1"/>
</dbReference>
<comment type="similarity">
    <text evidence="1">Belongs to the UPF0065 (bug) family.</text>
</comment>
<accession>A0A193FID9</accession>
<dbReference type="CDD" id="cd13578">
    <property type="entry name" value="PBP2_Bug27"/>
    <property type="match status" value="1"/>
</dbReference>
<dbReference type="InterPro" id="IPR005064">
    <property type="entry name" value="BUG"/>
</dbReference>
<dbReference type="STRING" id="463025.BAU08_12430"/>
<dbReference type="OrthoDB" id="8678477at2"/>
<dbReference type="AlphaFoldDB" id="A0A193FID9"/>
<evidence type="ECO:0000313" key="3">
    <source>
        <dbReference type="EMBL" id="ANN66956.1"/>
    </source>
</evidence>
<dbReference type="Proteomes" id="UP000091897">
    <property type="component" value="Chromosome"/>
</dbReference>
<dbReference type="KEGG" id="bbro:BAU06_12240"/>
<feature type="chain" id="PRO_5008258159" evidence="2">
    <location>
        <begin position="26"/>
        <end position="329"/>
    </location>
</feature>
<dbReference type="InterPro" id="IPR042100">
    <property type="entry name" value="Bug_dom1"/>
</dbReference>
<dbReference type="EMBL" id="CP016170">
    <property type="protein sequence ID" value="ANN66956.1"/>
    <property type="molecule type" value="Genomic_DNA"/>
</dbReference>